<name>A0AA90SRC4_9ACTN</name>
<reference evidence="2" key="1">
    <citation type="submission" date="2023-08" db="EMBL/GenBank/DDBJ databases">
        <title>The draft genome of Tsukamurella strandjordii strain 050030.</title>
        <authorList>
            <person name="Zhao F."/>
            <person name="Feng Y."/>
            <person name="Zong Z."/>
        </authorList>
    </citation>
    <scope>NUCLEOTIDE SEQUENCE</scope>
    <source>
        <strain evidence="2">050030</strain>
    </source>
</reference>
<proteinExistence type="predicted"/>
<sequence length="597" mass="64352">MTSRFDPGDAPAVGYSGAVRLLPEQMNFVRGRNDAPGTSLMTIGTSSLLPAGADLAVFTEALHRTTDECRSLGLRILSEGANLQVDYGPLPFRGHLTFASEGEFLTWGNERFRKPYLLDGTALGEQWTVEVDGRVGYAMFGDHAVLDGYAAALFRNRLAKVYVALLAGREPEHFEFVEVDELLANREPFPVDLEMWSSLLSTEGWANPQLSLTSATAAMAPDPVTFRHDLHITPSGRQWPHHLLGLVGAYCARYTGNRRSIIGSVMVNRLNQRERAAAVTMTNVVPIRLDVTETATGAELANQVSAGITRAGRGRVDTRELFQSMPGAIRAGRLYGPTVNVIPFLRPDPENEKWNTRVHGYGPVSDVSVVITQTGAGDLILFTEFNPQLYSPVRARTHADRLARWLDATAGAPDRPLSEISALTPAEAQAHRALAGTPGMTLELAPKVDAAEPVWGAPTDAVELARAGGQNGVYGMTVTTDLGDPALFGSAGWVTLLTEHGAVPTDYRVELTESGCVYRGTGAERVRVHGGFVELGEIRHILRGDHVDDVRISVGPPVRAVVTVSADAPDDLPDVLRAACPNEVRLRFTGPGAKATS</sequence>
<feature type="domain" description="Condensation" evidence="1">
    <location>
        <begin position="143"/>
        <end position="429"/>
    </location>
</feature>
<dbReference type="Proteomes" id="UP001178281">
    <property type="component" value="Unassembled WGS sequence"/>
</dbReference>
<evidence type="ECO:0000313" key="3">
    <source>
        <dbReference type="Proteomes" id="UP001178281"/>
    </source>
</evidence>
<organism evidence="2 3">
    <name type="scientific">Tsukamurella strandjordii</name>
    <dbReference type="NCBI Taxonomy" id="147577"/>
    <lineage>
        <taxon>Bacteria</taxon>
        <taxon>Bacillati</taxon>
        <taxon>Actinomycetota</taxon>
        <taxon>Actinomycetes</taxon>
        <taxon>Mycobacteriales</taxon>
        <taxon>Tsukamurellaceae</taxon>
        <taxon>Tsukamurella</taxon>
    </lineage>
</organism>
<gene>
    <name evidence="2" type="ORF">Q7X28_12910</name>
</gene>
<dbReference type="InterPro" id="IPR001242">
    <property type="entry name" value="Condensation_dom"/>
</dbReference>
<comment type="caution">
    <text evidence="2">The sequence shown here is derived from an EMBL/GenBank/DDBJ whole genome shotgun (WGS) entry which is preliminary data.</text>
</comment>
<dbReference type="EMBL" id="JAUTIX010000004">
    <property type="protein sequence ID" value="MDP0398826.1"/>
    <property type="molecule type" value="Genomic_DNA"/>
</dbReference>
<dbReference type="RefSeq" id="WP_305111594.1">
    <property type="nucleotide sequence ID" value="NZ_JAUTIX010000004.1"/>
</dbReference>
<dbReference type="Pfam" id="PF00668">
    <property type="entry name" value="Condensation"/>
    <property type="match status" value="1"/>
</dbReference>
<dbReference type="SUPFAM" id="SSF52777">
    <property type="entry name" value="CoA-dependent acyltransferases"/>
    <property type="match status" value="2"/>
</dbReference>
<dbReference type="GO" id="GO:0003824">
    <property type="term" value="F:catalytic activity"/>
    <property type="evidence" value="ECO:0007669"/>
    <property type="project" value="InterPro"/>
</dbReference>
<accession>A0AA90SRC4</accession>
<evidence type="ECO:0000259" key="1">
    <source>
        <dbReference type="Pfam" id="PF00668"/>
    </source>
</evidence>
<evidence type="ECO:0000313" key="2">
    <source>
        <dbReference type="EMBL" id="MDP0398826.1"/>
    </source>
</evidence>
<dbReference type="Gene3D" id="3.30.559.10">
    <property type="entry name" value="Chloramphenicol acetyltransferase-like domain"/>
    <property type="match status" value="1"/>
</dbReference>
<dbReference type="InterPro" id="IPR023213">
    <property type="entry name" value="CAT-like_dom_sf"/>
</dbReference>
<dbReference type="Gene3D" id="3.30.559.30">
    <property type="entry name" value="Nonribosomal peptide synthetase, condensation domain"/>
    <property type="match status" value="1"/>
</dbReference>
<keyword evidence="3" id="KW-1185">Reference proteome</keyword>
<dbReference type="GO" id="GO:0008610">
    <property type="term" value="P:lipid biosynthetic process"/>
    <property type="evidence" value="ECO:0007669"/>
    <property type="project" value="UniProtKB-ARBA"/>
</dbReference>
<dbReference type="AlphaFoldDB" id="A0AA90SRC4"/>
<protein>
    <submittedName>
        <fullName evidence="2">Condensation domain-containing protein</fullName>
    </submittedName>
</protein>